<keyword evidence="8" id="KW-1185">Reference proteome</keyword>
<comment type="caution">
    <text evidence="7">The sequence shown here is derived from an EMBL/GenBank/DDBJ whole genome shotgun (WGS) entry which is preliminary data.</text>
</comment>
<protein>
    <submittedName>
        <fullName evidence="7">Alpha-glucosidase</fullName>
    </submittedName>
</protein>
<dbReference type="Pfam" id="PF21365">
    <property type="entry name" value="Glyco_hydro_31_3rd"/>
    <property type="match status" value="1"/>
</dbReference>
<evidence type="ECO:0000313" key="7">
    <source>
        <dbReference type="EMBL" id="PWJ89635.1"/>
    </source>
</evidence>
<dbReference type="RefSeq" id="WP_109605391.1">
    <property type="nucleotide sequence ID" value="NZ_QGGI01000014.1"/>
</dbReference>
<dbReference type="SUPFAM" id="SSF51011">
    <property type="entry name" value="Glycosyl hydrolase domain"/>
    <property type="match status" value="1"/>
</dbReference>
<keyword evidence="2" id="KW-0378">Hydrolase</keyword>
<dbReference type="GO" id="GO:0005975">
    <property type="term" value="P:carbohydrate metabolic process"/>
    <property type="evidence" value="ECO:0007669"/>
    <property type="project" value="InterPro"/>
</dbReference>
<sequence length="727" mass="85601">MKHSTILNFTEFYRFGNPFETEAVIINKEEFLYDDNSKLMYFDIYNEGESTFLKYKMNENDYIFGLGENLGSLNKRGRKYRMYATDDPNHTPEKEALYGSHPFIIVDGKEKFGLLIDYPGEIIFDIGYENINEIKIEIKSKDFELYIFDEEDKNEIIKEYLTLTGKPFVPPKWAWGYQQCRWSYPDEKTIKDIANKFRSKGIPCDAIYMDIDYMENYKVFTIDRKKFPEFEKMVKDLKEEGFNLVPIIDPGVKIEKEYSIYEEGVKQNYFCKNKDGNDFVTAVWPGLTHFPDFLNNETRNWWGKKYGIFTDLGIYSFWNDMNEPAIFYTLRSFNNVVKAAENMKNDVNMGINAFLAKDKMLAMSNSREDYKSFYHIDDSGNKINHDDVHNLYGFNMTRATVQGFDKLIPDYRYFLLSRSSYTGHHRYATIWTGDNHSWWEHMLVHIRMIQSLNLSGFFYTGADVGGFGCNSNPELVIRWMQLGAFTPLYRNHAALGTRNQEPWSFDSKTEDILTDIIKLRYAFLPYSYSEYMKSVEDLTPFIRPLFLEFDNDRVKQIEDQYMYGESLMVAPIYTPNSRGRYVHLPEDKWLVWIASNYSNRSMKVLQNGDYYIEADLKEIPVFIRENHMIVLSEPTKYVGEKNIEKIILTGLITDKGSYTYYEDDGVTNEYKKGNYAEISVNVSKKEGEYEVEAEIDTSEDYIPLLKEIKLEIYDEFGNRFNQTLSLK</sequence>
<dbReference type="Gene3D" id="2.60.40.1760">
    <property type="entry name" value="glycosyl hydrolase (family 31)"/>
    <property type="match status" value="1"/>
</dbReference>
<organism evidence="7 8">
    <name type="scientific">Oceanotoga teriensis</name>
    <dbReference type="NCBI Taxonomy" id="515440"/>
    <lineage>
        <taxon>Bacteria</taxon>
        <taxon>Thermotogati</taxon>
        <taxon>Thermotogota</taxon>
        <taxon>Thermotogae</taxon>
        <taxon>Petrotogales</taxon>
        <taxon>Petrotogaceae</taxon>
        <taxon>Oceanotoga</taxon>
    </lineage>
</organism>
<dbReference type="InterPro" id="IPR011013">
    <property type="entry name" value="Gal_mutarotase_sf_dom"/>
</dbReference>
<accession>A0AA45C5S9</accession>
<evidence type="ECO:0000313" key="8">
    <source>
        <dbReference type="Proteomes" id="UP000245921"/>
    </source>
</evidence>
<feature type="domain" description="Glycosyl hydrolase family 31 C-terminal" evidence="6">
    <location>
        <begin position="539"/>
        <end position="629"/>
    </location>
</feature>
<dbReference type="GO" id="GO:0030246">
    <property type="term" value="F:carbohydrate binding"/>
    <property type="evidence" value="ECO:0007669"/>
    <property type="project" value="InterPro"/>
</dbReference>
<dbReference type="CDD" id="cd06604">
    <property type="entry name" value="GH31_glucosidase_II_MalA"/>
    <property type="match status" value="1"/>
</dbReference>
<comment type="similarity">
    <text evidence="1 2">Belongs to the glycosyl hydrolase 31 family.</text>
</comment>
<evidence type="ECO:0000256" key="2">
    <source>
        <dbReference type="RuleBase" id="RU361185"/>
    </source>
</evidence>
<evidence type="ECO:0000259" key="3">
    <source>
        <dbReference type="Pfam" id="PF01055"/>
    </source>
</evidence>
<dbReference type="SUPFAM" id="SSF74650">
    <property type="entry name" value="Galactose mutarotase-like"/>
    <property type="match status" value="1"/>
</dbReference>
<dbReference type="Gene3D" id="2.60.40.4040">
    <property type="match status" value="1"/>
</dbReference>
<dbReference type="GO" id="GO:0004553">
    <property type="term" value="F:hydrolase activity, hydrolyzing O-glycosyl compounds"/>
    <property type="evidence" value="ECO:0007669"/>
    <property type="project" value="InterPro"/>
</dbReference>
<feature type="domain" description="DUF5110" evidence="5">
    <location>
        <begin position="653"/>
        <end position="701"/>
    </location>
</feature>
<feature type="domain" description="Glycoside hydrolase family 31 TIM barrel" evidence="3">
    <location>
        <begin position="167"/>
        <end position="529"/>
    </location>
</feature>
<dbReference type="AlphaFoldDB" id="A0AA45C5S9"/>
<dbReference type="InterPro" id="IPR033403">
    <property type="entry name" value="DUF5110"/>
</dbReference>
<dbReference type="InterPro" id="IPR017853">
    <property type="entry name" value="GH"/>
</dbReference>
<evidence type="ECO:0000259" key="5">
    <source>
        <dbReference type="Pfam" id="PF17137"/>
    </source>
</evidence>
<name>A0AA45C5S9_9BACT</name>
<feature type="domain" description="Glycoside hydrolase family 31 N-terminal" evidence="4">
    <location>
        <begin position="27"/>
        <end position="125"/>
    </location>
</feature>
<dbReference type="CDD" id="cd14752">
    <property type="entry name" value="GH31_N"/>
    <property type="match status" value="1"/>
</dbReference>
<dbReference type="Proteomes" id="UP000245921">
    <property type="component" value="Unassembled WGS sequence"/>
</dbReference>
<keyword evidence="2" id="KW-0326">Glycosidase</keyword>
<reference evidence="7 8" key="1">
    <citation type="submission" date="2018-05" db="EMBL/GenBank/DDBJ databases">
        <title>Genomic Encyclopedia of Type Strains, Phase IV (KMG-IV): sequencing the most valuable type-strain genomes for metagenomic binning, comparative biology and taxonomic classification.</title>
        <authorList>
            <person name="Goeker M."/>
        </authorList>
    </citation>
    <scope>NUCLEOTIDE SEQUENCE [LARGE SCALE GENOMIC DNA]</scope>
    <source>
        <strain evidence="7 8">DSM 24906</strain>
    </source>
</reference>
<evidence type="ECO:0000259" key="4">
    <source>
        <dbReference type="Pfam" id="PF13802"/>
    </source>
</evidence>
<dbReference type="InterPro" id="IPR000322">
    <property type="entry name" value="Glyco_hydro_31_TIM"/>
</dbReference>
<dbReference type="Gene3D" id="3.20.20.80">
    <property type="entry name" value="Glycosidases"/>
    <property type="match status" value="1"/>
</dbReference>
<dbReference type="Pfam" id="PF01055">
    <property type="entry name" value="Glyco_hydro_31_2nd"/>
    <property type="match status" value="1"/>
</dbReference>
<dbReference type="InterPro" id="IPR025887">
    <property type="entry name" value="Glyco_hydro_31_N_dom"/>
</dbReference>
<dbReference type="Pfam" id="PF13802">
    <property type="entry name" value="Gal_mutarotas_2"/>
    <property type="match status" value="1"/>
</dbReference>
<dbReference type="SUPFAM" id="SSF51445">
    <property type="entry name" value="(Trans)glycosidases"/>
    <property type="match status" value="1"/>
</dbReference>
<proteinExistence type="inferred from homology"/>
<dbReference type="Pfam" id="PF17137">
    <property type="entry name" value="DUF5110"/>
    <property type="match status" value="1"/>
</dbReference>
<dbReference type="PANTHER" id="PTHR22762:SF166">
    <property type="entry name" value="ALPHA-GLUCOSIDASE"/>
    <property type="match status" value="1"/>
</dbReference>
<dbReference type="InterPro" id="IPR048395">
    <property type="entry name" value="Glyco_hydro_31_C"/>
</dbReference>
<dbReference type="PANTHER" id="PTHR22762">
    <property type="entry name" value="ALPHA-GLUCOSIDASE"/>
    <property type="match status" value="1"/>
</dbReference>
<dbReference type="EMBL" id="QGGI01000014">
    <property type="protein sequence ID" value="PWJ89635.1"/>
    <property type="molecule type" value="Genomic_DNA"/>
</dbReference>
<evidence type="ECO:0000256" key="1">
    <source>
        <dbReference type="ARBA" id="ARBA00007806"/>
    </source>
</evidence>
<evidence type="ECO:0000259" key="6">
    <source>
        <dbReference type="Pfam" id="PF21365"/>
    </source>
</evidence>
<gene>
    <name evidence="7" type="ORF">C7380_11438</name>
</gene>